<evidence type="ECO:0000313" key="4">
    <source>
        <dbReference type="Proteomes" id="UP000572817"/>
    </source>
</evidence>
<gene>
    <name evidence="3" type="ORF">GTA08_BOTSDO12866</name>
</gene>
<dbReference type="GO" id="GO:0045944">
    <property type="term" value="P:positive regulation of transcription by RNA polymerase II"/>
    <property type="evidence" value="ECO:0007669"/>
    <property type="project" value="TreeGrafter"/>
</dbReference>
<protein>
    <submittedName>
        <fullName evidence="3">Uncharacterized protein</fullName>
    </submittedName>
</protein>
<dbReference type="AlphaFoldDB" id="A0A8H4J213"/>
<sequence length="388" mass="43382">MHDVQPNDGGEQAVMMYSTSLPRHVDPIQFVAAERLLLRHWTDEIAKIALAVDYKENGYRMLVSMALEHPALLNSMLAVAASHRSKWLKVKDTESKKYLRKAMRHLQEQFQAPKAAKGEQALATMLCLTSYEVFNGSSNWKIHYRGIAGWIRSQRDTSELHPFFKTWIALIETQLAMNMGECLLPEIEPWLDLGQNHAIDPFFGCSVLLPKLMLKAAQLSSFARNPPAATPHIDHRAELLHRASLLQEQVLTASLSISAPVTFAISCAAPHTALTPTHPSAPRAAIIAAEVFRHALLLHVHDASGPLSNLGWALAVLGAEVHAREARHFLRAKWRALHLLELNNSRASERVVLEFWARRDACARGEGAEVESWQDMVRRAGEELVPLV</sequence>
<dbReference type="OrthoDB" id="3943624at2759"/>
<comment type="caution">
    <text evidence="3">The sequence shown here is derived from an EMBL/GenBank/DDBJ whole genome shotgun (WGS) entry which is preliminary data.</text>
</comment>
<dbReference type="GO" id="GO:0003700">
    <property type="term" value="F:DNA-binding transcription factor activity"/>
    <property type="evidence" value="ECO:0007669"/>
    <property type="project" value="TreeGrafter"/>
</dbReference>
<reference evidence="3" key="1">
    <citation type="submission" date="2020-04" db="EMBL/GenBank/DDBJ databases">
        <title>Genome Assembly and Annotation of Botryosphaeria dothidea sdau 11-99, a Latent Pathogen of Apple Fruit Ring Rot in China.</title>
        <authorList>
            <person name="Yu C."/>
            <person name="Diao Y."/>
            <person name="Lu Q."/>
            <person name="Zhao J."/>
            <person name="Cui S."/>
            <person name="Peng C."/>
            <person name="He B."/>
            <person name="Liu H."/>
        </authorList>
    </citation>
    <scope>NUCLEOTIDE SEQUENCE [LARGE SCALE GENOMIC DNA]</scope>
    <source>
        <strain evidence="3">Sdau11-99</strain>
    </source>
</reference>
<dbReference type="PANTHER" id="PTHR37534:SF17">
    <property type="entry name" value="ZN(2)-C6 FUNGAL-TYPE DOMAIN-CONTAINING PROTEIN"/>
    <property type="match status" value="1"/>
</dbReference>
<comment type="subcellular location">
    <subcellularLocation>
        <location evidence="1">Nucleus</location>
    </subcellularLocation>
</comment>
<keyword evidence="2" id="KW-0539">Nucleus</keyword>
<dbReference type="PANTHER" id="PTHR37534">
    <property type="entry name" value="TRANSCRIPTIONAL ACTIVATOR PROTEIN UGA3"/>
    <property type="match status" value="1"/>
</dbReference>
<keyword evidence="4" id="KW-1185">Reference proteome</keyword>
<dbReference type="InterPro" id="IPR021858">
    <property type="entry name" value="Fun_TF"/>
</dbReference>
<accession>A0A8H4J213</accession>
<proteinExistence type="predicted"/>
<organism evidence="3 4">
    <name type="scientific">Botryosphaeria dothidea</name>
    <dbReference type="NCBI Taxonomy" id="55169"/>
    <lineage>
        <taxon>Eukaryota</taxon>
        <taxon>Fungi</taxon>
        <taxon>Dikarya</taxon>
        <taxon>Ascomycota</taxon>
        <taxon>Pezizomycotina</taxon>
        <taxon>Dothideomycetes</taxon>
        <taxon>Dothideomycetes incertae sedis</taxon>
        <taxon>Botryosphaeriales</taxon>
        <taxon>Botryosphaeriaceae</taxon>
        <taxon>Botryosphaeria</taxon>
    </lineage>
</organism>
<evidence type="ECO:0000256" key="2">
    <source>
        <dbReference type="ARBA" id="ARBA00023242"/>
    </source>
</evidence>
<dbReference type="GO" id="GO:0000976">
    <property type="term" value="F:transcription cis-regulatory region binding"/>
    <property type="evidence" value="ECO:0007669"/>
    <property type="project" value="TreeGrafter"/>
</dbReference>
<name>A0A8H4J213_9PEZI</name>
<dbReference type="EMBL" id="WWBZ02000009">
    <property type="protein sequence ID" value="KAF4311552.1"/>
    <property type="molecule type" value="Genomic_DNA"/>
</dbReference>
<dbReference type="Proteomes" id="UP000572817">
    <property type="component" value="Unassembled WGS sequence"/>
</dbReference>
<dbReference type="GO" id="GO:0005634">
    <property type="term" value="C:nucleus"/>
    <property type="evidence" value="ECO:0007669"/>
    <property type="project" value="UniProtKB-SubCell"/>
</dbReference>
<dbReference type="Pfam" id="PF11951">
    <property type="entry name" value="Fungal_trans_2"/>
    <property type="match status" value="1"/>
</dbReference>
<evidence type="ECO:0000313" key="3">
    <source>
        <dbReference type="EMBL" id="KAF4311552.1"/>
    </source>
</evidence>
<evidence type="ECO:0000256" key="1">
    <source>
        <dbReference type="ARBA" id="ARBA00004123"/>
    </source>
</evidence>